<protein>
    <recommendedName>
        <fullName evidence="8">Rhodopsin domain-containing protein</fullName>
    </recommendedName>
</protein>
<keyword evidence="2 7" id="KW-0812">Transmembrane</keyword>
<feature type="transmembrane region" description="Helical" evidence="7">
    <location>
        <begin position="82"/>
        <end position="100"/>
    </location>
</feature>
<evidence type="ECO:0000256" key="7">
    <source>
        <dbReference type="SAM" id="Phobius"/>
    </source>
</evidence>
<proteinExistence type="inferred from homology"/>
<evidence type="ECO:0000313" key="9">
    <source>
        <dbReference type="EMBL" id="KAJ3579268.1"/>
    </source>
</evidence>
<name>A0A9W8NN00_9PEZI</name>
<dbReference type="PANTHER" id="PTHR33048:SF47">
    <property type="entry name" value="INTEGRAL MEMBRANE PROTEIN-RELATED"/>
    <property type="match status" value="1"/>
</dbReference>
<feature type="compositionally biased region" description="Polar residues" evidence="6">
    <location>
        <begin position="332"/>
        <end position="358"/>
    </location>
</feature>
<evidence type="ECO:0000256" key="4">
    <source>
        <dbReference type="ARBA" id="ARBA00023136"/>
    </source>
</evidence>
<feature type="transmembrane region" description="Helical" evidence="7">
    <location>
        <begin position="189"/>
        <end position="213"/>
    </location>
</feature>
<keyword evidence="4 7" id="KW-0472">Membrane</keyword>
<evidence type="ECO:0000259" key="8">
    <source>
        <dbReference type="Pfam" id="PF20684"/>
    </source>
</evidence>
<feature type="transmembrane region" description="Helical" evidence="7">
    <location>
        <begin position="49"/>
        <end position="70"/>
    </location>
</feature>
<dbReference type="InterPro" id="IPR049326">
    <property type="entry name" value="Rhodopsin_dom_fungi"/>
</dbReference>
<comment type="caution">
    <text evidence="9">The sequence shown here is derived from an EMBL/GenBank/DDBJ whole genome shotgun (WGS) entry which is preliminary data.</text>
</comment>
<feature type="transmembrane region" description="Helical" evidence="7">
    <location>
        <begin position="12"/>
        <end position="37"/>
    </location>
</feature>
<dbReference type="Proteomes" id="UP001148614">
    <property type="component" value="Unassembled WGS sequence"/>
</dbReference>
<evidence type="ECO:0000256" key="3">
    <source>
        <dbReference type="ARBA" id="ARBA00022989"/>
    </source>
</evidence>
<feature type="transmembrane region" description="Helical" evidence="7">
    <location>
        <begin position="225"/>
        <end position="245"/>
    </location>
</feature>
<dbReference type="Pfam" id="PF20684">
    <property type="entry name" value="Fung_rhodopsin"/>
    <property type="match status" value="1"/>
</dbReference>
<dbReference type="AlphaFoldDB" id="A0A9W8NN00"/>
<dbReference type="VEuPathDB" id="FungiDB:F4678DRAFT_217046"/>
<keyword evidence="3 7" id="KW-1133">Transmembrane helix</keyword>
<dbReference type="InterPro" id="IPR052337">
    <property type="entry name" value="SAT4-like"/>
</dbReference>
<comment type="similarity">
    <text evidence="5">Belongs to the SAT4 family.</text>
</comment>
<feature type="domain" description="Rhodopsin" evidence="8">
    <location>
        <begin position="31"/>
        <end position="285"/>
    </location>
</feature>
<feature type="compositionally biased region" description="Polar residues" evidence="6">
    <location>
        <begin position="297"/>
        <end position="307"/>
    </location>
</feature>
<feature type="region of interest" description="Disordered" evidence="6">
    <location>
        <begin position="297"/>
        <end position="367"/>
    </location>
</feature>
<reference evidence="9" key="1">
    <citation type="submission" date="2022-07" db="EMBL/GenBank/DDBJ databases">
        <title>Genome Sequence of Xylaria arbuscula.</title>
        <authorList>
            <person name="Buettner E."/>
        </authorList>
    </citation>
    <scope>NUCLEOTIDE SEQUENCE</scope>
    <source>
        <strain evidence="9">VT107</strain>
    </source>
</reference>
<keyword evidence="10" id="KW-1185">Reference proteome</keyword>
<accession>A0A9W8NN00</accession>
<dbReference type="GO" id="GO:0016020">
    <property type="term" value="C:membrane"/>
    <property type="evidence" value="ECO:0007669"/>
    <property type="project" value="UniProtKB-SubCell"/>
</dbReference>
<feature type="transmembrane region" description="Helical" evidence="7">
    <location>
        <begin position="112"/>
        <end position="133"/>
    </location>
</feature>
<evidence type="ECO:0000256" key="6">
    <source>
        <dbReference type="SAM" id="MobiDB-lite"/>
    </source>
</evidence>
<dbReference type="EMBL" id="JANPWZ010000114">
    <property type="protein sequence ID" value="KAJ3579268.1"/>
    <property type="molecule type" value="Genomic_DNA"/>
</dbReference>
<gene>
    <name evidence="9" type="ORF">NPX13_g1296</name>
</gene>
<evidence type="ECO:0000313" key="10">
    <source>
        <dbReference type="Proteomes" id="UP001148614"/>
    </source>
</evidence>
<dbReference type="PANTHER" id="PTHR33048">
    <property type="entry name" value="PTH11-LIKE INTEGRAL MEMBRANE PROTEIN (AFU_ORTHOLOGUE AFUA_5G11245)"/>
    <property type="match status" value="1"/>
</dbReference>
<evidence type="ECO:0000256" key="2">
    <source>
        <dbReference type="ARBA" id="ARBA00022692"/>
    </source>
</evidence>
<evidence type="ECO:0000256" key="1">
    <source>
        <dbReference type="ARBA" id="ARBA00004141"/>
    </source>
</evidence>
<organism evidence="9 10">
    <name type="scientific">Xylaria arbuscula</name>
    <dbReference type="NCBI Taxonomy" id="114810"/>
    <lineage>
        <taxon>Eukaryota</taxon>
        <taxon>Fungi</taxon>
        <taxon>Dikarya</taxon>
        <taxon>Ascomycota</taxon>
        <taxon>Pezizomycotina</taxon>
        <taxon>Sordariomycetes</taxon>
        <taxon>Xylariomycetidae</taxon>
        <taxon>Xylariales</taxon>
        <taxon>Xylariaceae</taxon>
        <taxon>Xylaria</taxon>
    </lineage>
</organism>
<evidence type="ECO:0000256" key="5">
    <source>
        <dbReference type="ARBA" id="ARBA00038359"/>
    </source>
</evidence>
<sequence>MGMTSAERHNIQLTLGVVISLLILSTISFVLRIWARFATGARLWWDDYWMFWVMTVCIIASIFDFLGLMYGSGVHQADLPPATVVIFIRVSVPMLFRTLLPADYDRDQLLWVYMLIWATGVFSVKIGILLFYWRVFQRTASFRMGAMIVTFISTGIFLSNFFTFTFQCYPVQKFWLPDTKGSCIDQNAFYLASAIINVFGDIAVLSLPLPIIWGLHASRGRKWSLSFLFLLGAFVVIASIFRIVAVTQIDPNDFSFTNVGGGLWSTVEVEVGFICANLPAVRPLFFKWIGYGETSGSGSAPNYNLSSKGGVRSGHVKLPSRNREDDNDSSSTEILTLQGNTHAIPLGNTTRRSNSQTGDRIEPLPRSDIVVQKDFDVSINSDPESSAGGTTNHFVQVTTSHNRVRLQGPTSQYYGGGSG</sequence>
<comment type="subcellular location">
    <subcellularLocation>
        <location evidence="1">Membrane</location>
        <topology evidence="1">Multi-pass membrane protein</topology>
    </subcellularLocation>
</comment>
<feature type="transmembrane region" description="Helical" evidence="7">
    <location>
        <begin position="145"/>
        <end position="169"/>
    </location>
</feature>